<dbReference type="AlphaFoldDB" id="A0A8K0EUL7"/>
<protein>
    <submittedName>
        <fullName evidence="1">Hypp4171 protein</fullName>
    </submittedName>
</protein>
<proteinExistence type="predicted"/>
<gene>
    <name evidence="1" type="primary">Hypp4171</name>
    <name evidence="1" type="ORF">BLAG_LOCUS22059</name>
</gene>
<evidence type="ECO:0000313" key="1">
    <source>
        <dbReference type="EMBL" id="CAH1269405.1"/>
    </source>
</evidence>
<sequence>MKRFKYTLAAQRLHHNGQIPDALQAWWTSSPGMTRSMSMSEGITPGDAKTSTKMTTTISQLKGPVATYPSVGLPNVLGAIQPALLGCSLEHLAGEWS</sequence>
<evidence type="ECO:0000313" key="2">
    <source>
        <dbReference type="Proteomes" id="UP000838412"/>
    </source>
</evidence>
<name>A0A8K0EUL7_BRALA</name>
<dbReference type="EMBL" id="OV696692">
    <property type="protein sequence ID" value="CAH1269405.1"/>
    <property type="molecule type" value="Genomic_DNA"/>
</dbReference>
<accession>A0A8K0EUL7</accession>
<keyword evidence="2" id="KW-1185">Reference proteome</keyword>
<reference evidence="1" key="1">
    <citation type="submission" date="2022-01" db="EMBL/GenBank/DDBJ databases">
        <authorList>
            <person name="Braso-Vives M."/>
        </authorList>
    </citation>
    <scope>NUCLEOTIDE SEQUENCE</scope>
</reference>
<organism evidence="1 2">
    <name type="scientific">Branchiostoma lanceolatum</name>
    <name type="common">Common lancelet</name>
    <name type="synonym">Amphioxus lanceolatum</name>
    <dbReference type="NCBI Taxonomy" id="7740"/>
    <lineage>
        <taxon>Eukaryota</taxon>
        <taxon>Metazoa</taxon>
        <taxon>Chordata</taxon>
        <taxon>Cephalochordata</taxon>
        <taxon>Leptocardii</taxon>
        <taxon>Amphioxiformes</taxon>
        <taxon>Branchiostomatidae</taxon>
        <taxon>Branchiostoma</taxon>
    </lineage>
</organism>
<dbReference type="Proteomes" id="UP000838412">
    <property type="component" value="Chromosome 7"/>
</dbReference>